<dbReference type="Gene3D" id="1.10.8.60">
    <property type="match status" value="1"/>
</dbReference>
<evidence type="ECO:0000256" key="2">
    <source>
        <dbReference type="ARBA" id="ARBA00022741"/>
    </source>
</evidence>
<keyword evidence="4 6" id="KW-0067">ATP-binding</keyword>
<keyword evidence="11" id="KW-1185">Reference proteome</keyword>
<dbReference type="FunFam" id="3.40.50.300:FF:000538">
    <property type="entry name" value="ATPase family AAA domain-containing protein 1"/>
    <property type="match status" value="1"/>
</dbReference>
<dbReference type="EMBL" id="CAKKNF020000006">
    <property type="protein sequence ID" value="CAH0746906.1"/>
    <property type="molecule type" value="Genomic_DNA"/>
</dbReference>
<dbReference type="Gene3D" id="3.40.50.300">
    <property type="entry name" value="P-loop containing nucleotide triphosphate hydrolases"/>
    <property type="match status" value="1"/>
</dbReference>
<dbReference type="PANTHER" id="PTHR45644:SF3">
    <property type="entry name" value="FI08533P-RELATED"/>
    <property type="match status" value="1"/>
</dbReference>
<evidence type="ECO:0000256" key="7">
    <source>
        <dbReference type="SAM" id="MobiDB-lite"/>
    </source>
</evidence>
<dbReference type="Proteomes" id="UP001152759">
    <property type="component" value="Unassembled WGS sequence"/>
</dbReference>
<gene>
    <name evidence="10" type="ORF">BEMITA_LOCUS60</name>
</gene>
<proteinExistence type="inferred from homology"/>
<dbReference type="SUPFAM" id="SSF52540">
    <property type="entry name" value="P-loop containing nucleoside triphosphate hydrolases"/>
    <property type="match status" value="1"/>
</dbReference>
<dbReference type="InterPro" id="IPR003959">
    <property type="entry name" value="ATPase_AAA_core"/>
</dbReference>
<reference evidence="10" key="1">
    <citation type="submission" date="2021-12" db="EMBL/GenBank/DDBJ databases">
        <authorList>
            <person name="King R."/>
        </authorList>
    </citation>
    <scope>NUCLEOTIDE SEQUENCE</scope>
</reference>
<evidence type="ECO:0000256" key="4">
    <source>
        <dbReference type="ARBA" id="ARBA00022840"/>
    </source>
</evidence>
<dbReference type="Pfam" id="PF00004">
    <property type="entry name" value="AAA"/>
    <property type="match status" value="1"/>
</dbReference>
<keyword evidence="2 6" id="KW-0547">Nucleotide-binding</keyword>
<evidence type="ECO:0000313" key="11">
    <source>
        <dbReference type="Proteomes" id="UP001152759"/>
    </source>
</evidence>
<evidence type="ECO:0000256" key="3">
    <source>
        <dbReference type="ARBA" id="ARBA00022787"/>
    </source>
</evidence>
<evidence type="ECO:0000256" key="6">
    <source>
        <dbReference type="RuleBase" id="RU003651"/>
    </source>
</evidence>
<dbReference type="AlphaFoldDB" id="A0AAI8UV36"/>
<protein>
    <recommendedName>
        <fullName evidence="9">AAA+ ATPase domain-containing protein</fullName>
    </recommendedName>
</protein>
<feature type="domain" description="AAA+ ATPase" evidence="9">
    <location>
        <begin position="120"/>
        <end position="256"/>
    </location>
</feature>
<dbReference type="PANTHER" id="PTHR45644">
    <property type="entry name" value="AAA ATPASE, PUTATIVE (AFU_ORTHOLOGUE AFUA_2G12920)-RELATED-RELATED"/>
    <property type="match status" value="1"/>
</dbReference>
<feature type="transmembrane region" description="Helical" evidence="8">
    <location>
        <begin position="12"/>
        <end position="32"/>
    </location>
</feature>
<dbReference type="InterPro" id="IPR003960">
    <property type="entry name" value="ATPase_AAA_CS"/>
</dbReference>
<evidence type="ECO:0000256" key="1">
    <source>
        <dbReference type="ARBA" id="ARBA00004572"/>
    </source>
</evidence>
<keyword evidence="8" id="KW-0812">Transmembrane</keyword>
<feature type="compositionally biased region" description="Low complexity" evidence="7">
    <location>
        <begin position="336"/>
        <end position="348"/>
    </location>
</feature>
<organism evidence="10 11">
    <name type="scientific">Bemisia tabaci</name>
    <name type="common">Sweetpotato whitefly</name>
    <name type="synonym">Aleurodes tabaci</name>
    <dbReference type="NCBI Taxonomy" id="7038"/>
    <lineage>
        <taxon>Eukaryota</taxon>
        <taxon>Metazoa</taxon>
        <taxon>Ecdysozoa</taxon>
        <taxon>Arthropoda</taxon>
        <taxon>Hexapoda</taxon>
        <taxon>Insecta</taxon>
        <taxon>Pterygota</taxon>
        <taxon>Neoptera</taxon>
        <taxon>Paraneoptera</taxon>
        <taxon>Hemiptera</taxon>
        <taxon>Sternorrhyncha</taxon>
        <taxon>Aleyrodoidea</taxon>
        <taxon>Aleyrodidae</taxon>
        <taxon>Aleyrodinae</taxon>
        <taxon>Bemisia</taxon>
    </lineage>
</organism>
<dbReference type="SMART" id="SM00382">
    <property type="entry name" value="AAA"/>
    <property type="match status" value="1"/>
</dbReference>
<feature type="region of interest" description="Disordered" evidence="7">
    <location>
        <begin position="320"/>
        <end position="357"/>
    </location>
</feature>
<dbReference type="GO" id="GO:0140570">
    <property type="term" value="P:extraction of mislocalized protein from mitochondrial outer membrane"/>
    <property type="evidence" value="ECO:0007669"/>
    <property type="project" value="TreeGrafter"/>
</dbReference>
<comment type="subcellular location">
    <subcellularLocation>
        <location evidence="1">Mitochondrion outer membrane</location>
        <topology evidence="1">Single-pass membrane protein</topology>
    </subcellularLocation>
</comment>
<keyword evidence="8" id="KW-1133">Transmembrane helix</keyword>
<evidence type="ECO:0000313" key="10">
    <source>
        <dbReference type="EMBL" id="CAH0746906.1"/>
    </source>
</evidence>
<dbReference type="KEGG" id="btab:109041947"/>
<evidence type="ECO:0000256" key="5">
    <source>
        <dbReference type="ARBA" id="ARBA00023128"/>
    </source>
</evidence>
<evidence type="ECO:0000256" key="8">
    <source>
        <dbReference type="SAM" id="Phobius"/>
    </source>
</evidence>
<comment type="caution">
    <text evidence="10">The sequence shown here is derived from an EMBL/GenBank/DDBJ whole genome shotgun (WGS) entry which is preliminary data.</text>
</comment>
<dbReference type="Pfam" id="PF17862">
    <property type="entry name" value="AAA_lid_3"/>
    <property type="match status" value="1"/>
</dbReference>
<dbReference type="PROSITE" id="PS00674">
    <property type="entry name" value="AAA"/>
    <property type="match status" value="1"/>
</dbReference>
<keyword evidence="3" id="KW-1000">Mitochondrion outer membrane</keyword>
<dbReference type="GO" id="GO:0016887">
    <property type="term" value="F:ATP hydrolysis activity"/>
    <property type="evidence" value="ECO:0007669"/>
    <property type="project" value="InterPro"/>
</dbReference>
<name>A0AAI8UV36_BEMTA</name>
<dbReference type="InterPro" id="IPR003593">
    <property type="entry name" value="AAA+_ATPase"/>
</dbReference>
<dbReference type="GO" id="GO:0005741">
    <property type="term" value="C:mitochondrial outer membrane"/>
    <property type="evidence" value="ECO:0007669"/>
    <property type="project" value="UniProtKB-SubCell"/>
</dbReference>
<dbReference type="InterPro" id="IPR027417">
    <property type="entry name" value="P-loop_NTPase"/>
</dbReference>
<sequence>MSDTLTQRELGLLIIRFSLITVVSFVAFKWMLHKIDPTKKQKEEAKKKALANLKRLGMKTDTDLNDHEMMVAANLVGPNDIPVSWDDVAGLDNIIEELKYSVIYPIKLMRARPESRLTRPPKGVLLHGPPGCGKTLLAKATAREAGTNFINLEVSLLTDKWYGESQKIAAAVFTLATKLQPCIIFIDEIDSFLRSRTTQDHEATAMMKAQFMSFWDGLLTDPNCTVIVMGATNRASDIDAAILRRMPTVFFIDYPSTTQRQKVLGLTLKGEQLASDVSLDVLATKTDGFSCSDLYELCRKAVSTRNQKAFQSYVKSQENGGIFDSRNQSKEDSSKDLSSSQSSKSPSSKSERPSGDAEFVNIRISPLCMEDFEKSLVKMKAARSIFQS</sequence>
<keyword evidence="8" id="KW-0472">Membrane</keyword>
<dbReference type="InterPro" id="IPR041569">
    <property type="entry name" value="AAA_lid_3"/>
</dbReference>
<comment type="similarity">
    <text evidence="6">Belongs to the AAA ATPase family.</text>
</comment>
<accession>A0AAI8UV36</accession>
<keyword evidence="5" id="KW-0496">Mitochondrion</keyword>
<dbReference type="InterPro" id="IPR051701">
    <property type="entry name" value="Mito_OM_Translocase_MSP1"/>
</dbReference>
<evidence type="ECO:0000259" key="9">
    <source>
        <dbReference type="SMART" id="SM00382"/>
    </source>
</evidence>
<dbReference type="GO" id="GO:0005524">
    <property type="term" value="F:ATP binding"/>
    <property type="evidence" value="ECO:0007669"/>
    <property type="project" value="UniProtKB-KW"/>
</dbReference>